<reference evidence="1" key="1">
    <citation type="submission" date="2014-05" db="EMBL/GenBank/DDBJ databases">
        <authorList>
            <person name="Chronopoulou M."/>
        </authorList>
    </citation>
    <scope>NUCLEOTIDE SEQUENCE</scope>
    <source>
        <tissue evidence="1">Whole organism</tissue>
    </source>
</reference>
<dbReference type="AlphaFoldDB" id="A0A0K2VLU0"/>
<dbReference type="EMBL" id="HACA01033719">
    <property type="protein sequence ID" value="CDW51081.1"/>
    <property type="molecule type" value="Transcribed_RNA"/>
</dbReference>
<protein>
    <submittedName>
        <fullName evidence="1">Uncharacterized protein</fullName>
    </submittedName>
</protein>
<organism evidence="1">
    <name type="scientific">Lepeophtheirus salmonis</name>
    <name type="common">Salmon louse</name>
    <name type="synonym">Caligus salmonis</name>
    <dbReference type="NCBI Taxonomy" id="72036"/>
    <lineage>
        <taxon>Eukaryota</taxon>
        <taxon>Metazoa</taxon>
        <taxon>Ecdysozoa</taxon>
        <taxon>Arthropoda</taxon>
        <taxon>Crustacea</taxon>
        <taxon>Multicrustacea</taxon>
        <taxon>Hexanauplia</taxon>
        <taxon>Copepoda</taxon>
        <taxon>Siphonostomatoida</taxon>
        <taxon>Caligidae</taxon>
        <taxon>Lepeophtheirus</taxon>
    </lineage>
</organism>
<dbReference type="OrthoDB" id="10638988at2759"/>
<evidence type="ECO:0000313" key="1">
    <source>
        <dbReference type="EMBL" id="CDW51081.1"/>
    </source>
</evidence>
<name>A0A0K2VLU0_LEPSM</name>
<accession>A0A0K2VLU0</accession>
<proteinExistence type="predicted"/>
<sequence>MEGFISREDLITGEPAGFQRDLLQGINFLKIRLNKLEERQSGSDGDQITQIADVVWNLYTTIAQYLF</sequence>